<keyword evidence="3" id="KW-0029">Amino-acid transport</keyword>
<gene>
    <name evidence="4" type="ORF">S01H4_66721</name>
</gene>
<evidence type="ECO:0000256" key="2">
    <source>
        <dbReference type="ARBA" id="ARBA00022448"/>
    </source>
</evidence>
<proteinExistence type="inferred from homology"/>
<reference evidence="4" key="1">
    <citation type="journal article" date="2014" name="Front. Microbiol.">
        <title>High frequency of phylogenetically diverse reductive dehalogenase-homologous genes in deep subseafloor sedimentary metagenomes.</title>
        <authorList>
            <person name="Kawai M."/>
            <person name="Futagami T."/>
            <person name="Toyoda A."/>
            <person name="Takaki Y."/>
            <person name="Nishi S."/>
            <person name="Hori S."/>
            <person name="Arai W."/>
            <person name="Tsubouchi T."/>
            <person name="Morono Y."/>
            <person name="Uchiyama I."/>
            <person name="Ito T."/>
            <person name="Fujiyama A."/>
            <person name="Inagaki F."/>
            <person name="Takami H."/>
        </authorList>
    </citation>
    <scope>NUCLEOTIDE SEQUENCE</scope>
    <source>
        <strain evidence="4">Expedition CK06-06</strain>
    </source>
</reference>
<evidence type="ECO:0000256" key="3">
    <source>
        <dbReference type="ARBA" id="ARBA00022970"/>
    </source>
</evidence>
<evidence type="ECO:0008006" key="5">
    <source>
        <dbReference type="Google" id="ProtNLM"/>
    </source>
</evidence>
<comment type="caution">
    <text evidence="4">The sequence shown here is derived from an EMBL/GenBank/DDBJ whole genome shotgun (WGS) entry which is preliminary data.</text>
</comment>
<dbReference type="InterPro" id="IPR052156">
    <property type="entry name" value="BCAA_Transport_ATP-bd_LivF"/>
</dbReference>
<feature type="non-terminal residue" evidence="4">
    <location>
        <position position="63"/>
    </location>
</feature>
<feature type="non-terminal residue" evidence="4">
    <location>
        <position position="1"/>
    </location>
</feature>
<dbReference type="AlphaFoldDB" id="X1E160"/>
<dbReference type="EMBL" id="BART01041482">
    <property type="protein sequence ID" value="GAH26277.1"/>
    <property type="molecule type" value="Genomic_DNA"/>
</dbReference>
<comment type="similarity">
    <text evidence="1">Belongs to the ABC transporter superfamily.</text>
</comment>
<dbReference type="PANTHER" id="PTHR43820:SF4">
    <property type="entry name" value="HIGH-AFFINITY BRANCHED-CHAIN AMINO ACID TRANSPORT ATP-BINDING PROTEIN LIVF"/>
    <property type="match status" value="1"/>
</dbReference>
<name>X1E160_9ZZZZ</name>
<dbReference type="PANTHER" id="PTHR43820">
    <property type="entry name" value="HIGH-AFFINITY BRANCHED-CHAIN AMINO ACID TRANSPORT ATP-BINDING PROTEIN LIVF"/>
    <property type="match status" value="1"/>
</dbReference>
<dbReference type="GO" id="GO:0015658">
    <property type="term" value="F:branched-chain amino acid transmembrane transporter activity"/>
    <property type="evidence" value="ECO:0007669"/>
    <property type="project" value="TreeGrafter"/>
</dbReference>
<dbReference type="GO" id="GO:0015807">
    <property type="term" value="P:L-amino acid transport"/>
    <property type="evidence" value="ECO:0007669"/>
    <property type="project" value="TreeGrafter"/>
</dbReference>
<keyword evidence="2" id="KW-0813">Transport</keyword>
<dbReference type="Gene3D" id="3.40.50.300">
    <property type="entry name" value="P-loop containing nucleotide triphosphate hydrolases"/>
    <property type="match status" value="1"/>
</dbReference>
<protein>
    <recommendedName>
        <fullName evidence="5">ABC transporter domain-containing protein</fullName>
    </recommendedName>
</protein>
<dbReference type="InterPro" id="IPR027417">
    <property type="entry name" value="P-loop_NTPase"/>
</dbReference>
<dbReference type="SUPFAM" id="SSF52540">
    <property type="entry name" value="P-loop containing nucleoside triphosphate hydrolases"/>
    <property type="match status" value="1"/>
</dbReference>
<evidence type="ECO:0000313" key="4">
    <source>
        <dbReference type="EMBL" id="GAH26277.1"/>
    </source>
</evidence>
<evidence type="ECO:0000256" key="1">
    <source>
        <dbReference type="ARBA" id="ARBA00005417"/>
    </source>
</evidence>
<organism evidence="4">
    <name type="scientific">marine sediment metagenome</name>
    <dbReference type="NCBI Taxonomy" id="412755"/>
    <lineage>
        <taxon>unclassified sequences</taxon>
        <taxon>metagenomes</taxon>
        <taxon>ecological metagenomes</taxon>
    </lineage>
</organism>
<accession>X1E160</accession>
<sequence>PEGRRLFTDMSVRENLEMGAYASEAWKRKKETLEQVYQVFPALKERGGQLARTLSGGEQQMLA</sequence>